<reference evidence="6 7" key="2">
    <citation type="submission" date="2009-02" db="EMBL/GenBank/DDBJ databases">
        <title>Draft genome sequence of Clostridium methylpentosum (DSM 5476).</title>
        <authorList>
            <person name="Sudarsanam P."/>
            <person name="Ley R."/>
            <person name="Guruge J."/>
            <person name="Turnbaugh P.J."/>
            <person name="Mahowald M."/>
            <person name="Liep D."/>
            <person name="Gordon J."/>
        </authorList>
    </citation>
    <scope>NUCLEOTIDE SEQUENCE [LARGE SCALE GENOMIC DNA]</scope>
    <source>
        <strain evidence="6 7">DSM 5476</strain>
    </source>
</reference>
<comment type="caution">
    <text evidence="6">The sequence shown here is derived from an EMBL/GenBank/DDBJ whole genome shotgun (WGS) entry which is preliminary data.</text>
</comment>
<evidence type="ECO:0000256" key="4">
    <source>
        <dbReference type="SAM" id="MobiDB-lite"/>
    </source>
</evidence>
<feature type="region of interest" description="Disordered" evidence="4">
    <location>
        <begin position="321"/>
        <end position="343"/>
    </location>
</feature>
<sequence length="343" mass="40156">MEMIDYYIQEQRQWEAAHCKKPLTPLSMKKPDACQSRLVTSRFTRQEKIAVLLHHAACYSDFDFFHHHDFFELIYMYRGGSIQFFQDKELELKQHDILILNPNTIHAPYTTQEEDCLFNILISKSLFEQSMMSLLYDNHMFTGFIADCLYHVSTAVEYLYFPSGNNGMSDENSFLIEKLIAEYINKKEGYKNSMKAWLVLLFLNLSRTHSQLHPLKQGEFDNRGVIAEIISYINNNIEDVSLKGLSEQFNYSPEYLSRIIKQNTGQSFIEIVKRFKMEKAKYYLETSDLPISAVMNLSGFKSINYFYKVFKRYNGISPSAYRKGARHANPPSERTEFVRNGNL</sequence>
<dbReference type="AlphaFoldDB" id="C0EGG3"/>
<dbReference type="SUPFAM" id="SSF51215">
    <property type="entry name" value="Regulatory protein AraC"/>
    <property type="match status" value="1"/>
</dbReference>
<dbReference type="Pfam" id="PF02311">
    <property type="entry name" value="AraC_binding"/>
    <property type="match status" value="1"/>
</dbReference>
<name>C0EGG3_9FIRM</name>
<evidence type="ECO:0000259" key="5">
    <source>
        <dbReference type="PROSITE" id="PS01124"/>
    </source>
</evidence>
<dbReference type="InterPro" id="IPR014710">
    <property type="entry name" value="RmlC-like_jellyroll"/>
</dbReference>
<dbReference type="SUPFAM" id="SSF46689">
    <property type="entry name" value="Homeodomain-like"/>
    <property type="match status" value="1"/>
</dbReference>
<dbReference type="PROSITE" id="PS01124">
    <property type="entry name" value="HTH_ARAC_FAMILY_2"/>
    <property type="match status" value="1"/>
</dbReference>
<dbReference type="InterPro" id="IPR003313">
    <property type="entry name" value="AraC-bd"/>
</dbReference>
<dbReference type="Gene3D" id="2.60.120.10">
    <property type="entry name" value="Jelly Rolls"/>
    <property type="match status" value="1"/>
</dbReference>
<protein>
    <submittedName>
        <fullName evidence="6">Transcriptional regulator, AraC family</fullName>
    </submittedName>
</protein>
<organism evidence="6 7">
    <name type="scientific">[Clostridium] methylpentosum DSM 5476</name>
    <dbReference type="NCBI Taxonomy" id="537013"/>
    <lineage>
        <taxon>Bacteria</taxon>
        <taxon>Bacillati</taxon>
        <taxon>Bacillota</taxon>
        <taxon>Clostridia</taxon>
        <taxon>Eubacteriales</taxon>
        <taxon>Oscillospiraceae</taxon>
        <taxon>Oscillospiraceae incertae sedis</taxon>
    </lineage>
</organism>
<proteinExistence type="predicted"/>
<keyword evidence="1" id="KW-0805">Transcription regulation</keyword>
<reference evidence="6 7" key="1">
    <citation type="submission" date="2009-01" db="EMBL/GenBank/DDBJ databases">
        <authorList>
            <person name="Fulton L."/>
            <person name="Clifton S."/>
            <person name="Fulton B."/>
            <person name="Xu J."/>
            <person name="Minx P."/>
            <person name="Pepin K.H."/>
            <person name="Johnson M."/>
            <person name="Bhonagiri V."/>
            <person name="Nash W.E."/>
            <person name="Mardis E.R."/>
            <person name="Wilson R.K."/>
        </authorList>
    </citation>
    <scope>NUCLEOTIDE SEQUENCE [LARGE SCALE GENOMIC DNA]</scope>
    <source>
        <strain evidence="6 7">DSM 5476</strain>
    </source>
</reference>
<dbReference type="eggNOG" id="COG2207">
    <property type="taxonomic scope" value="Bacteria"/>
</dbReference>
<keyword evidence="2" id="KW-0238">DNA-binding</keyword>
<dbReference type="InterPro" id="IPR037923">
    <property type="entry name" value="HTH-like"/>
</dbReference>
<gene>
    <name evidence="6" type="ORF">CLOSTMETH_02956</name>
</gene>
<dbReference type="PANTHER" id="PTHR43280:SF28">
    <property type="entry name" value="HTH-TYPE TRANSCRIPTIONAL ACTIVATOR RHAS"/>
    <property type="match status" value="1"/>
</dbReference>
<dbReference type="EMBL" id="ACEC01000102">
    <property type="protein sequence ID" value="EEG29439.1"/>
    <property type="molecule type" value="Genomic_DNA"/>
</dbReference>
<dbReference type="SMART" id="SM00342">
    <property type="entry name" value="HTH_ARAC"/>
    <property type="match status" value="1"/>
</dbReference>
<dbReference type="Gene3D" id="1.10.10.60">
    <property type="entry name" value="Homeodomain-like"/>
    <property type="match status" value="2"/>
</dbReference>
<dbReference type="Pfam" id="PF12833">
    <property type="entry name" value="HTH_18"/>
    <property type="match status" value="1"/>
</dbReference>
<dbReference type="InterPro" id="IPR009057">
    <property type="entry name" value="Homeodomain-like_sf"/>
</dbReference>
<evidence type="ECO:0000256" key="2">
    <source>
        <dbReference type="ARBA" id="ARBA00023125"/>
    </source>
</evidence>
<dbReference type="PANTHER" id="PTHR43280">
    <property type="entry name" value="ARAC-FAMILY TRANSCRIPTIONAL REGULATOR"/>
    <property type="match status" value="1"/>
</dbReference>
<feature type="domain" description="HTH araC/xylS-type" evidence="5">
    <location>
        <begin position="227"/>
        <end position="324"/>
    </location>
</feature>
<keyword evidence="7" id="KW-1185">Reference proteome</keyword>
<keyword evidence="3" id="KW-0804">Transcription</keyword>
<evidence type="ECO:0000313" key="6">
    <source>
        <dbReference type="EMBL" id="EEG29439.1"/>
    </source>
</evidence>
<dbReference type="GO" id="GO:0003700">
    <property type="term" value="F:DNA-binding transcription factor activity"/>
    <property type="evidence" value="ECO:0007669"/>
    <property type="project" value="InterPro"/>
</dbReference>
<dbReference type="InterPro" id="IPR018060">
    <property type="entry name" value="HTH_AraC"/>
</dbReference>
<evidence type="ECO:0000256" key="3">
    <source>
        <dbReference type="ARBA" id="ARBA00023163"/>
    </source>
</evidence>
<dbReference type="GO" id="GO:0043565">
    <property type="term" value="F:sequence-specific DNA binding"/>
    <property type="evidence" value="ECO:0007669"/>
    <property type="project" value="InterPro"/>
</dbReference>
<accession>C0EGG3</accession>
<evidence type="ECO:0000313" key="7">
    <source>
        <dbReference type="Proteomes" id="UP000003340"/>
    </source>
</evidence>
<dbReference type="STRING" id="537013.CLOSTMETH_02956"/>
<evidence type="ECO:0000256" key="1">
    <source>
        <dbReference type="ARBA" id="ARBA00023015"/>
    </source>
</evidence>
<dbReference type="HOGENOM" id="CLU_000445_88_0_9"/>
<dbReference type="Proteomes" id="UP000003340">
    <property type="component" value="Unassembled WGS sequence"/>
</dbReference>